<evidence type="ECO:0000313" key="3">
    <source>
        <dbReference type="EMBL" id="CAH0367429.1"/>
    </source>
</evidence>
<sequence>MSLRPSVSKQTAQKRAHPSVRPICWSPLTTQTTTKMAKTTWKTYFGEAPEAHSSDDDDYHEGKPNGYTRDEARERDRKWSEIKAFEAARTITVLTKADHRGLCSSVRPVDGAEAVVSYDMRDNGDTLLKQVKRQVVTVGANDAQLDDVLRELRRGERARVTLDDGSTMDVTLHFVRIERAVAPRPSPWTPLIQGACRSKRVALGSSTQRPRWGDTATVRIGADEASLGASQRVVMGGAHELEEGVEAALLGMKAGEVCEVVASGEFGSGRCCVALGDIEGSKPEPDVDGARRVAEDGRERGLAFVDKNEWRRAEAVFSRALGALEENLDLLKVEDRRDIENEVVAPLLLDIAACARRRQGFSDEDVCLTKALGLAVEREGGAARARALLRRGAARADLERFAEAKDDLKRAAQDARKIATDANASMEARKDMRDAYEACRTELERLVRQRKEQKAREKAGLFGGLDRAFSDVVEVSDDKPPKPPPLLYEKEIETTLRKKQPWNHDPRYYDVPRAPHVVPPPAETIRTDNLKGEFEAIDEAETEQAKLSSMLRQNVVMQQMYDCNGTGRRGKPSNDPEYMGGGMDYAERPLDDYIVDVTEAVEILEKDERTTRSVRGSDHPEAQRVADLLRRMRLRLKRARDQQSAAEIAADAEDARLAAEEDASFDSDTYSNSASDASEDEDDEGEDSASES</sequence>
<keyword evidence="1" id="KW-0175">Coiled coil</keyword>
<accession>A0A8J2SIV5</accession>
<feature type="region of interest" description="Disordered" evidence="2">
    <location>
        <begin position="640"/>
        <end position="692"/>
    </location>
</feature>
<dbReference type="Gene3D" id="1.25.40.10">
    <property type="entry name" value="Tetratricopeptide repeat domain"/>
    <property type="match status" value="1"/>
</dbReference>
<feature type="compositionally biased region" description="Basic and acidic residues" evidence="2">
    <location>
        <begin position="49"/>
        <end position="74"/>
    </location>
</feature>
<protein>
    <recommendedName>
        <fullName evidence="5">Peptidylprolyl isomerase</fullName>
    </recommendedName>
</protein>
<feature type="compositionally biased region" description="Acidic residues" evidence="2">
    <location>
        <begin position="677"/>
        <end position="692"/>
    </location>
</feature>
<feature type="region of interest" description="Disordered" evidence="2">
    <location>
        <begin position="1"/>
        <end position="22"/>
    </location>
</feature>
<evidence type="ECO:0008006" key="5">
    <source>
        <dbReference type="Google" id="ProtNLM"/>
    </source>
</evidence>
<dbReference type="Proteomes" id="UP000789595">
    <property type="component" value="Unassembled WGS sequence"/>
</dbReference>
<dbReference type="AlphaFoldDB" id="A0A8J2SIV5"/>
<organism evidence="3 4">
    <name type="scientific">Pelagomonas calceolata</name>
    <dbReference type="NCBI Taxonomy" id="35677"/>
    <lineage>
        <taxon>Eukaryota</taxon>
        <taxon>Sar</taxon>
        <taxon>Stramenopiles</taxon>
        <taxon>Ochrophyta</taxon>
        <taxon>Pelagophyceae</taxon>
        <taxon>Pelagomonadales</taxon>
        <taxon>Pelagomonadaceae</taxon>
        <taxon>Pelagomonas</taxon>
    </lineage>
</organism>
<evidence type="ECO:0000256" key="1">
    <source>
        <dbReference type="SAM" id="Coils"/>
    </source>
</evidence>
<reference evidence="3" key="1">
    <citation type="submission" date="2021-11" db="EMBL/GenBank/DDBJ databases">
        <authorList>
            <consortium name="Genoscope - CEA"/>
            <person name="William W."/>
        </authorList>
    </citation>
    <scope>NUCLEOTIDE SEQUENCE</scope>
</reference>
<evidence type="ECO:0000256" key="2">
    <source>
        <dbReference type="SAM" id="MobiDB-lite"/>
    </source>
</evidence>
<proteinExistence type="predicted"/>
<dbReference type="PANTHER" id="PTHR46512">
    <property type="entry name" value="PEPTIDYLPROLYL ISOMERASE"/>
    <property type="match status" value="1"/>
</dbReference>
<evidence type="ECO:0000313" key="4">
    <source>
        <dbReference type="Proteomes" id="UP000789595"/>
    </source>
</evidence>
<name>A0A8J2SIV5_9STRA</name>
<feature type="region of interest" description="Disordered" evidence="2">
    <location>
        <begin position="48"/>
        <end position="74"/>
    </location>
</feature>
<dbReference type="InterPro" id="IPR050754">
    <property type="entry name" value="FKBP4/5/8-like"/>
</dbReference>
<keyword evidence="4" id="KW-1185">Reference proteome</keyword>
<feature type="coiled-coil region" evidence="1">
    <location>
        <begin position="398"/>
        <end position="456"/>
    </location>
</feature>
<dbReference type="EMBL" id="CAKKNE010000002">
    <property type="protein sequence ID" value="CAH0367429.1"/>
    <property type="molecule type" value="Genomic_DNA"/>
</dbReference>
<dbReference type="OrthoDB" id="271595at2759"/>
<dbReference type="SUPFAM" id="SSF48452">
    <property type="entry name" value="TPR-like"/>
    <property type="match status" value="1"/>
</dbReference>
<gene>
    <name evidence="3" type="ORF">PECAL_2P04500</name>
</gene>
<feature type="compositionally biased region" description="Polar residues" evidence="2">
    <location>
        <begin position="1"/>
        <end position="11"/>
    </location>
</feature>
<dbReference type="InterPro" id="IPR011990">
    <property type="entry name" value="TPR-like_helical_dom_sf"/>
</dbReference>
<comment type="caution">
    <text evidence="3">The sequence shown here is derived from an EMBL/GenBank/DDBJ whole genome shotgun (WGS) entry which is preliminary data.</text>
</comment>